<dbReference type="KEGG" id="hfv:R50_2013"/>
<dbReference type="EMBL" id="LR778114">
    <property type="protein sequence ID" value="CAB1129510.1"/>
    <property type="molecule type" value="Genomic_DNA"/>
</dbReference>
<dbReference type="Proteomes" id="UP000503399">
    <property type="component" value="Chromosome"/>
</dbReference>
<name>A0A6F8ZIU7_9FIRM</name>
<gene>
    <name evidence="1" type="ORF">R50_2013</name>
</gene>
<evidence type="ECO:0000313" key="1">
    <source>
        <dbReference type="EMBL" id="CAB1129510.1"/>
    </source>
</evidence>
<dbReference type="AlphaFoldDB" id="A0A6F8ZIU7"/>
<organism evidence="1 2">
    <name type="scientific">Candidatus Hydrogenisulfobacillus filiaventi</name>
    <dbReference type="NCBI Taxonomy" id="2707344"/>
    <lineage>
        <taxon>Bacteria</taxon>
        <taxon>Bacillati</taxon>
        <taxon>Bacillota</taxon>
        <taxon>Clostridia</taxon>
        <taxon>Eubacteriales</taxon>
        <taxon>Clostridiales Family XVII. Incertae Sedis</taxon>
        <taxon>Candidatus Hydrogenisulfobacillus</taxon>
    </lineage>
</organism>
<keyword evidence="2" id="KW-1185">Reference proteome</keyword>
<protein>
    <submittedName>
        <fullName evidence="1">Uncharacterized protein</fullName>
    </submittedName>
</protein>
<sequence length="133" mass="15179">MTTTYRPQPLARAWQAVVEGRLDPHIALGDFLDDWRRAPSTDRALLIVDPIPDSADPTVHRWGAFAAALVEHLTRTEGLPTPPWAFDERWVLPEPWFMLGRGALWAWQMVATPPAWKRRRIFGGDETMLIGRV</sequence>
<proteinExistence type="predicted"/>
<accession>A0A6F8ZIU7</accession>
<reference evidence="1 2" key="1">
    <citation type="submission" date="2020-02" db="EMBL/GenBank/DDBJ databases">
        <authorList>
            <person name="Hogendoorn C."/>
        </authorList>
    </citation>
    <scope>NUCLEOTIDE SEQUENCE [LARGE SCALE GENOMIC DNA]</scope>
    <source>
        <strain evidence="1">R501</strain>
    </source>
</reference>
<evidence type="ECO:0000313" key="2">
    <source>
        <dbReference type="Proteomes" id="UP000503399"/>
    </source>
</evidence>